<keyword evidence="7" id="KW-0547">Nucleotide-binding</keyword>
<evidence type="ECO:0000256" key="6">
    <source>
        <dbReference type="ARBA" id="ARBA00022692"/>
    </source>
</evidence>
<dbReference type="PANTHER" id="PTHR42878:SF7">
    <property type="entry name" value="SENSOR HISTIDINE KINASE GLRK"/>
    <property type="match status" value="1"/>
</dbReference>
<evidence type="ECO:0000256" key="1">
    <source>
        <dbReference type="ARBA" id="ARBA00000085"/>
    </source>
</evidence>
<keyword evidence="5" id="KW-0808">Transferase</keyword>
<evidence type="ECO:0000256" key="12">
    <source>
        <dbReference type="ARBA" id="ARBA00023136"/>
    </source>
</evidence>
<evidence type="ECO:0000256" key="9">
    <source>
        <dbReference type="ARBA" id="ARBA00022840"/>
    </source>
</evidence>
<dbReference type="InterPro" id="IPR004358">
    <property type="entry name" value="Sig_transdc_His_kin-like_C"/>
</dbReference>
<dbReference type="EMBL" id="JBBKZS010000028">
    <property type="protein sequence ID" value="MEJ8859386.1"/>
    <property type="molecule type" value="Genomic_DNA"/>
</dbReference>
<dbReference type="SMART" id="SM00387">
    <property type="entry name" value="HATPase_c"/>
    <property type="match status" value="1"/>
</dbReference>
<evidence type="ECO:0000313" key="17">
    <source>
        <dbReference type="Proteomes" id="UP001367030"/>
    </source>
</evidence>
<dbReference type="InterPro" id="IPR013655">
    <property type="entry name" value="PAS_fold_3"/>
</dbReference>
<dbReference type="CDD" id="cd00130">
    <property type="entry name" value="PAS"/>
    <property type="match status" value="1"/>
</dbReference>
<dbReference type="RefSeq" id="WP_340339426.1">
    <property type="nucleotide sequence ID" value="NZ_JBBKZS010000028.1"/>
</dbReference>
<protein>
    <recommendedName>
        <fullName evidence="3">histidine kinase</fullName>
        <ecNumber evidence="3">2.7.13.3</ecNumber>
    </recommendedName>
</protein>
<dbReference type="Proteomes" id="UP001367030">
    <property type="component" value="Unassembled WGS sequence"/>
</dbReference>
<dbReference type="SMART" id="SM00086">
    <property type="entry name" value="PAC"/>
    <property type="match status" value="1"/>
</dbReference>
<dbReference type="PRINTS" id="PR00344">
    <property type="entry name" value="BCTRLSENSOR"/>
</dbReference>
<evidence type="ECO:0000259" key="13">
    <source>
        <dbReference type="PROSITE" id="PS50109"/>
    </source>
</evidence>
<dbReference type="InterPro" id="IPR000700">
    <property type="entry name" value="PAS-assoc_C"/>
</dbReference>
<dbReference type="Pfam" id="PF00512">
    <property type="entry name" value="HisKA"/>
    <property type="match status" value="1"/>
</dbReference>
<evidence type="ECO:0000259" key="14">
    <source>
        <dbReference type="PROSITE" id="PS50112"/>
    </source>
</evidence>
<dbReference type="SUPFAM" id="SSF55785">
    <property type="entry name" value="PYP-like sensor domain (PAS domain)"/>
    <property type="match status" value="2"/>
</dbReference>
<keyword evidence="12" id="KW-0472">Membrane</keyword>
<dbReference type="InterPro" id="IPR003594">
    <property type="entry name" value="HATPase_dom"/>
</dbReference>
<comment type="caution">
    <text evidence="16">The sequence shown here is derived from an EMBL/GenBank/DDBJ whole genome shotgun (WGS) entry which is preliminary data.</text>
</comment>
<dbReference type="SUPFAM" id="SSF47384">
    <property type="entry name" value="Homodimeric domain of signal transducing histidine kinase"/>
    <property type="match status" value="1"/>
</dbReference>
<dbReference type="PROSITE" id="PS50112">
    <property type="entry name" value="PAS"/>
    <property type="match status" value="1"/>
</dbReference>
<dbReference type="InterPro" id="IPR000014">
    <property type="entry name" value="PAS"/>
</dbReference>
<dbReference type="InterPro" id="IPR003661">
    <property type="entry name" value="HisK_dim/P_dom"/>
</dbReference>
<name>A0ABU8XIT0_9BURK</name>
<dbReference type="Gene3D" id="3.30.450.20">
    <property type="entry name" value="PAS domain"/>
    <property type="match status" value="2"/>
</dbReference>
<evidence type="ECO:0000256" key="11">
    <source>
        <dbReference type="ARBA" id="ARBA00023012"/>
    </source>
</evidence>
<evidence type="ECO:0000256" key="8">
    <source>
        <dbReference type="ARBA" id="ARBA00022777"/>
    </source>
</evidence>
<dbReference type="Pfam" id="PF08447">
    <property type="entry name" value="PAS_3"/>
    <property type="match status" value="1"/>
</dbReference>
<keyword evidence="17" id="KW-1185">Reference proteome</keyword>
<dbReference type="NCBIfam" id="TIGR00229">
    <property type="entry name" value="sensory_box"/>
    <property type="match status" value="1"/>
</dbReference>
<evidence type="ECO:0000256" key="10">
    <source>
        <dbReference type="ARBA" id="ARBA00022989"/>
    </source>
</evidence>
<comment type="catalytic activity">
    <reaction evidence="1">
        <text>ATP + protein L-histidine = ADP + protein N-phospho-L-histidine.</text>
        <dbReference type="EC" id="2.7.13.3"/>
    </reaction>
</comment>
<dbReference type="PROSITE" id="PS50113">
    <property type="entry name" value="PAC"/>
    <property type="match status" value="1"/>
</dbReference>
<dbReference type="PROSITE" id="PS50109">
    <property type="entry name" value="HIS_KIN"/>
    <property type="match status" value="1"/>
</dbReference>
<dbReference type="Gene3D" id="3.30.565.10">
    <property type="entry name" value="Histidine kinase-like ATPase, C-terminal domain"/>
    <property type="match status" value="1"/>
</dbReference>
<keyword evidence="6" id="KW-0812">Transmembrane</keyword>
<keyword evidence="4" id="KW-0597">Phosphoprotein</keyword>
<evidence type="ECO:0000259" key="15">
    <source>
        <dbReference type="PROSITE" id="PS50113"/>
    </source>
</evidence>
<keyword evidence="10" id="KW-1133">Transmembrane helix</keyword>
<dbReference type="InterPro" id="IPR050351">
    <property type="entry name" value="BphY/WalK/GraS-like"/>
</dbReference>
<feature type="domain" description="PAC" evidence="15">
    <location>
        <begin position="229"/>
        <end position="281"/>
    </location>
</feature>
<dbReference type="CDD" id="cd00075">
    <property type="entry name" value="HATPase"/>
    <property type="match status" value="1"/>
</dbReference>
<keyword evidence="11" id="KW-0902">Two-component regulatory system</keyword>
<dbReference type="Pfam" id="PF02518">
    <property type="entry name" value="HATPase_c"/>
    <property type="match status" value="1"/>
</dbReference>
<proteinExistence type="predicted"/>
<dbReference type="EC" id="2.7.13.3" evidence="3"/>
<dbReference type="CDD" id="cd00082">
    <property type="entry name" value="HisKA"/>
    <property type="match status" value="1"/>
</dbReference>
<evidence type="ECO:0000256" key="7">
    <source>
        <dbReference type="ARBA" id="ARBA00022741"/>
    </source>
</evidence>
<dbReference type="Pfam" id="PF13426">
    <property type="entry name" value="PAS_9"/>
    <property type="match status" value="1"/>
</dbReference>
<organism evidence="16 17">
    <name type="scientific">Variovorax robiniae</name>
    <dbReference type="NCBI Taxonomy" id="1836199"/>
    <lineage>
        <taxon>Bacteria</taxon>
        <taxon>Pseudomonadati</taxon>
        <taxon>Pseudomonadota</taxon>
        <taxon>Betaproteobacteria</taxon>
        <taxon>Burkholderiales</taxon>
        <taxon>Comamonadaceae</taxon>
        <taxon>Variovorax</taxon>
    </lineage>
</organism>
<evidence type="ECO:0000313" key="16">
    <source>
        <dbReference type="EMBL" id="MEJ8859386.1"/>
    </source>
</evidence>
<evidence type="ECO:0000256" key="4">
    <source>
        <dbReference type="ARBA" id="ARBA00022553"/>
    </source>
</evidence>
<evidence type="ECO:0000256" key="3">
    <source>
        <dbReference type="ARBA" id="ARBA00012438"/>
    </source>
</evidence>
<dbReference type="SUPFAM" id="SSF55874">
    <property type="entry name" value="ATPase domain of HSP90 chaperone/DNA topoisomerase II/histidine kinase"/>
    <property type="match status" value="1"/>
</dbReference>
<gene>
    <name evidence="16" type="ORF">WKW79_32790</name>
</gene>
<dbReference type="InterPro" id="IPR036097">
    <property type="entry name" value="HisK_dim/P_sf"/>
</dbReference>
<reference evidence="16 17" key="1">
    <citation type="submission" date="2024-03" db="EMBL/GenBank/DDBJ databases">
        <title>Novel species of the genus Variovorax.</title>
        <authorList>
            <person name="Liu Q."/>
            <person name="Xin Y.-H."/>
        </authorList>
    </citation>
    <scope>NUCLEOTIDE SEQUENCE [LARGE SCALE GENOMIC DNA]</scope>
    <source>
        <strain evidence="16 17">KACC 18901</strain>
    </source>
</reference>
<dbReference type="SMART" id="SM00091">
    <property type="entry name" value="PAS"/>
    <property type="match status" value="2"/>
</dbReference>
<feature type="domain" description="Histidine kinase" evidence="13">
    <location>
        <begin position="292"/>
        <end position="505"/>
    </location>
</feature>
<comment type="subcellular location">
    <subcellularLocation>
        <location evidence="2">Membrane</location>
        <topology evidence="2">Multi-pass membrane protein</topology>
    </subcellularLocation>
</comment>
<keyword evidence="8" id="KW-0418">Kinase</keyword>
<dbReference type="SMART" id="SM00388">
    <property type="entry name" value="HisKA"/>
    <property type="match status" value="1"/>
</dbReference>
<dbReference type="GO" id="GO:0005524">
    <property type="term" value="F:ATP binding"/>
    <property type="evidence" value="ECO:0007669"/>
    <property type="project" value="UniProtKB-KW"/>
</dbReference>
<dbReference type="InterPro" id="IPR001610">
    <property type="entry name" value="PAC"/>
</dbReference>
<dbReference type="PANTHER" id="PTHR42878">
    <property type="entry name" value="TWO-COMPONENT HISTIDINE KINASE"/>
    <property type="match status" value="1"/>
</dbReference>
<evidence type="ECO:0000256" key="5">
    <source>
        <dbReference type="ARBA" id="ARBA00022679"/>
    </source>
</evidence>
<evidence type="ECO:0000256" key="2">
    <source>
        <dbReference type="ARBA" id="ARBA00004141"/>
    </source>
</evidence>
<sequence>MVEDVPDLPSAEQLFDEFPTALLVTSITGNILKVNKTFCTWLGIERDDLVGRKRLQELFTMGGRIFHQTHWLPTLQMQGSLSEVKLDVRHRDGHTIPMMLNAIRRTTDAGSYDEISMVVAEERNKYERELLVARKRADELVIKERETQAALQVTQARLRQALRLGNLFLWDIDAATGARRYEGDVARLLGYATACPVDESRYAEAIDLADRENERHAMERALGRSEEAYNCTYRLNGVDGVQRTVVSSGQVFFSEDGALAYFVGVLSDITESTRERARAEDRALFAEQMVGIVSHDLRNPLSAILMGAKVLSHDEDAPQKVRVLGHVTRSAQRAQRLIGELLDFTLARVGRGLTVAPAPLDLHVLVAGIVEELALAFPGRQLVHRAEGDAQCIADADRVAQLVGNLVGNAMAYGDPAGAVTVTSAIRGDTASLSVHNQGEPIPQALQASLFEPMVRGDPGESATRSVGLGLFIVRAIALAHGGDVRLRSSRADGTTFIFAFPRKQN</sequence>
<dbReference type="InterPro" id="IPR035965">
    <property type="entry name" value="PAS-like_dom_sf"/>
</dbReference>
<dbReference type="InterPro" id="IPR036890">
    <property type="entry name" value="HATPase_C_sf"/>
</dbReference>
<feature type="domain" description="PAS" evidence="14">
    <location>
        <begin position="7"/>
        <end position="59"/>
    </location>
</feature>
<keyword evidence="9 16" id="KW-0067">ATP-binding</keyword>
<dbReference type="InterPro" id="IPR005467">
    <property type="entry name" value="His_kinase_dom"/>
</dbReference>
<accession>A0ABU8XIT0</accession>
<dbReference type="Gene3D" id="1.10.287.130">
    <property type="match status" value="1"/>
</dbReference>